<keyword evidence="1" id="KW-0732">Signal</keyword>
<reference evidence="4" key="1">
    <citation type="submission" date="2016-06" db="UniProtKB">
        <authorList>
            <consortium name="WormBaseParasite"/>
        </authorList>
    </citation>
    <scope>IDENTIFICATION</scope>
</reference>
<evidence type="ECO:0000313" key="2">
    <source>
        <dbReference type="EMBL" id="VDP83094.1"/>
    </source>
</evidence>
<evidence type="ECO:0000313" key="4">
    <source>
        <dbReference type="WBParaSite" id="ECPE_0000827401-mRNA-1"/>
    </source>
</evidence>
<evidence type="ECO:0000313" key="3">
    <source>
        <dbReference type="Proteomes" id="UP000272942"/>
    </source>
</evidence>
<proteinExistence type="predicted"/>
<feature type="signal peptide" evidence="1">
    <location>
        <begin position="1"/>
        <end position="21"/>
    </location>
</feature>
<keyword evidence="3" id="KW-1185">Reference proteome</keyword>
<feature type="chain" id="PRO_5043138126" evidence="1">
    <location>
        <begin position="22"/>
        <end position="99"/>
    </location>
</feature>
<name>A0A183AMR5_9TREM</name>
<organism evidence="4">
    <name type="scientific">Echinostoma caproni</name>
    <dbReference type="NCBI Taxonomy" id="27848"/>
    <lineage>
        <taxon>Eukaryota</taxon>
        <taxon>Metazoa</taxon>
        <taxon>Spiralia</taxon>
        <taxon>Lophotrochozoa</taxon>
        <taxon>Platyhelminthes</taxon>
        <taxon>Trematoda</taxon>
        <taxon>Digenea</taxon>
        <taxon>Plagiorchiida</taxon>
        <taxon>Echinostomata</taxon>
        <taxon>Echinostomatoidea</taxon>
        <taxon>Echinostomatidae</taxon>
        <taxon>Echinostoma</taxon>
    </lineage>
</organism>
<dbReference type="WBParaSite" id="ECPE_0000827401-mRNA-1">
    <property type="protein sequence ID" value="ECPE_0000827401-mRNA-1"/>
    <property type="gene ID" value="ECPE_0000827401"/>
</dbReference>
<dbReference type="OrthoDB" id="6296397at2759"/>
<sequence length="99" mass="11307">MLGRLLPGLCMLAFLMTQTAATPFGMFDPQAEYINFIRVDNALERCIQLISTQSTHRMGKLMRTPNLPGTGAFNHMEQLRKCMLQEFADKVPSNRWNMV</sequence>
<dbReference type="EMBL" id="UZAN01045724">
    <property type="protein sequence ID" value="VDP83094.1"/>
    <property type="molecule type" value="Genomic_DNA"/>
</dbReference>
<dbReference type="AlphaFoldDB" id="A0A183AMR5"/>
<protein>
    <submittedName>
        <fullName evidence="4">Secreted protein</fullName>
    </submittedName>
</protein>
<gene>
    <name evidence="2" type="ORF">ECPE_LOCUS8250</name>
</gene>
<evidence type="ECO:0000256" key="1">
    <source>
        <dbReference type="SAM" id="SignalP"/>
    </source>
</evidence>
<reference evidence="2 3" key="2">
    <citation type="submission" date="2018-11" db="EMBL/GenBank/DDBJ databases">
        <authorList>
            <consortium name="Pathogen Informatics"/>
        </authorList>
    </citation>
    <scope>NUCLEOTIDE SEQUENCE [LARGE SCALE GENOMIC DNA]</scope>
    <source>
        <strain evidence="2 3">Egypt</strain>
    </source>
</reference>
<dbReference type="Proteomes" id="UP000272942">
    <property type="component" value="Unassembled WGS sequence"/>
</dbReference>
<accession>A0A183AMR5</accession>